<gene>
    <name evidence="1" type="ORF">A2397_00360</name>
</gene>
<dbReference type="STRING" id="1797263.A2397_00360"/>
<comment type="caution">
    <text evidence="1">The sequence shown here is derived from an EMBL/GenBank/DDBJ whole genome shotgun (WGS) entry which is preliminary data.</text>
</comment>
<organism evidence="1 2">
    <name type="scientific">Candidatus Amesbacteria bacterium RIFOXYB1_FULL_44_23</name>
    <dbReference type="NCBI Taxonomy" id="1797263"/>
    <lineage>
        <taxon>Bacteria</taxon>
        <taxon>Candidatus Amesiibacteriota</taxon>
    </lineage>
</organism>
<protein>
    <submittedName>
        <fullName evidence="1">Uncharacterized protein</fullName>
    </submittedName>
</protein>
<sequence length="102" mass="11580">MGYMTELNTLLGLPKSFPISTLKVGGVYSVVKDRERSFPLHIAMLMVDSEWNFYGYGVANSTICKEQKTTIEFTVLSLFTLPEKKMYKEKFLEAAKITGEVK</sequence>
<proteinExistence type="predicted"/>
<accession>A0A1F4ZV56</accession>
<dbReference type="EMBL" id="MEXR01000017">
    <property type="protein sequence ID" value="OGD09978.1"/>
    <property type="molecule type" value="Genomic_DNA"/>
</dbReference>
<evidence type="ECO:0000313" key="2">
    <source>
        <dbReference type="Proteomes" id="UP000176424"/>
    </source>
</evidence>
<evidence type="ECO:0000313" key="1">
    <source>
        <dbReference type="EMBL" id="OGD09978.1"/>
    </source>
</evidence>
<dbReference type="Proteomes" id="UP000176424">
    <property type="component" value="Unassembled WGS sequence"/>
</dbReference>
<name>A0A1F4ZV56_9BACT</name>
<reference evidence="1 2" key="1">
    <citation type="journal article" date="2016" name="Nat. Commun.">
        <title>Thousands of microbial genomes shed light on interconnected biogeochemical processes in an aquifer system.</title>
        <authorList>
            <person name="Anantharaman K."/>
            <person name="Brown C.T."/>
            <person name="Hug L.A."/>
            <person name="Sharon I."/>
            <person name="Castelle C.J."/>
            <person name="Probst A.J."/>
            <person name="Thomas B.C."/>
            <person name="Singh A."/>
            <person name="Wilkins M.J."/>
            <person name="Karaoz U."/>
            <person name="Brodie E.L."/>
            <person name="Williams K.H."/>
            <person name="Hubbard S.S."/>
            <person name="Banfield J.F."/>
        </authorList>
    </citation>
    <scope>NUCLEOTIDE SEQUENCE [LARGE SCALE GENOMIC DNA]</scope>
</reference>
<dbReference type="AlphaFoldDB" id="A0A1F4ZV56"/>